<dbReference type="SUPFAM" id="SSF53474">
    <property type="entry name" value="alpha/beta-Hydrolases"/>
    <property type="match status" value="1"/>
</dbReference>
<sequence>MDKKMKVQSIITTFVALIIVGTAAIYWWGKTLDTPGQKNYTSDTMEKVSYLIDRIETQEGFNWRKIVGNYLPGTNDRAVILLHMMPATKESWNEFASKLNEAGYHVLAIDLWGHGESNEYKIDDVGQVQYVDYRNFTDEQHQKSIADVEGARQFLVGKGISPENIIIGGASIGANLALQYLSMYPEAPAAFLLSPGLDYRGIKTDAFMPLIGDNQKVLLVAAEDDAYSFTTVGTLKIIGDVAKTVETYNKGGHATDLFNSHPELMDDIIMWLK</sequence>
<comment type="caution">
    <text evidence="3">The sequence shown here is derived from an EMBL/GenBank/DDBJ whole genome shotgun (WGS) entry which is preliminary data.</text>
</comment>
<dbReference type="PANTHER" id="PTHR43798:SF33">
    <property type="entry name" value="HYDROLASE, PUTATIVE (AFU_ORTHOLOGUE AFUA_2G14860)-RELATED"/>
    <property type="match status" value="1"/>
</dbReference>
<dbReference type="Pfam" id="PF12146">
    <property type="entry name" value="Hydrolase_4"/>
    <property type="match status" value="1"/>
</dbReference>
<dbReference type="AlphaFoldDB" id="A0A1J4VCL5"/>
<dbReference type="InterPro" id="IPR050266">
    <property type="entry name" value="AB_hydrolase_sf"/>
</dbReference>
<dbReference type="Proteomes" id="UP000183206">
    <property type="component" value="Unassembled WGS sequence"/>
</dbReference>
<accession>A0A1J4VCL5</accession>
<dbReference type="InterPro" id="IPR029058">
    <property type="entry name" value="AB_hydrolase_fold"/>
</dbReference>
<name>A0A1J4VCL5_9BACT</name>
<keyword evidence="1" id="KW-0472">Membrane</keyword>
<evidence type="ECO:0000259" key="2">
    <source>
        <dbReference type="Pfam" id="PF12146"/>
    </source>
</evidence>
<keyword evidence="1" id="KW-1133">Transmembrane helix</keyword>
<dbReference type="Gene3D" id="3.40.50.1820">
    <property type="entry name" value="alpha/beta hydrolase"/>
    <property type="match status" value="1"/>
</dbReference>
<dbReference type="STRING" id="1805282.AUJ44_02355"/>
<feature type="transmembrane region" description="Helical" evidence="1">
    <location>
        <begin position="7"/>
        <end position="29"/>
    </location>
</feature>
<evidence type="ECO:0000256" key="1">
    <source>
        <dbReference type="SAM" id="Phobius"/>
    </source>
</evidence>
<evidence type="ECO:0000313" key="3">
    <source>
        <dbReference type="EMBL" id="OIO32461.1"/>
    </source>
</evidence>
<dbReference type="GO" id="GO:0016020">
    <property type="term" value="C:membrane"/>
    <property type="evidence" value="ECO:0007669"/>
    <property type="project" value="TreeGrafter"/>
</dbReference>
<gene>
    <name evidence="3" type="ORF">AUJ44_02355</name>
</gene>
<dbReference type="InterPro" id="IPR022742">
    <property type="entry name" value="Hydrolase_4"/>
</dbReference>
<proteinExistence type="predicted"/>
<keyword evidence="1" id="KW-0812">Transmembrane</keyword>
<evidence type="ECO:0000313" key="4">
    <source>
        <dbReference type="Proteomes" id="UP000183206"/>
    </source>
</evidence>
<dbReference type="EMBL" id="MNVO01000037">
    <property type="protein sequence ID" value="OIO32461.1"/>
    <property type="molecule type" value="Genomic_DNA"/>
</dbReference>
<protein>
    <recommendedName>
        <fullName evidence="2">Serine aminopeptidase S33 domain-containing protein</fullName>
    </recommendedName>
</protein>
<feature type="domain" description="Serine aminopeptidase S33" evidence="2">
    <location>
        <begin position="75"/>
        <end position="200"/>
    </location>
</feature>
<organism evidence="3 4">
    <name type="scientific">Candidatus Nomurabacteria bacterium CG1_02_47_685</name>
    <dbReference type="NCBI Taxonomy" id="1805282"/>
    <lineage>
        <taxon>Bacteria</taxon>
        <taxon>Candidatus Nomuraibacteriota</taxon>
    </lineage>
</organism>
<dbReference type="PANTHER" id="PTHR43798">
    <property type="entry name" value="MONOACYLGLYCEROL LIPASE"/>
    <property type="match status" value="1"/>
</dbReference>
<reference evidence="3 4" key="1">
    <citation type="journal article" date="2016" name="Environ. Microbiol.">
        <title>Genomic resolution of a cold subsurface aquifer community provides metabolic insights for novel microbes adapted to high CO concentrations.</title>
        <authorList>
            <person name="Probst A.J."/>
            <person name="Castelle C.J."/>
            <person name="Singh A."/>
            <person name="Brown C.T."/>
            <person name="Anantharaman K."/>
            <person name="Sharon I."/>
            <person name="Hug L.A."/>
            <person name="Burstein D."/>
            <person name="Emerson J.B."/>
            <person name="Thomas B.C."/>
            <person name="Banfield J.F."/>
        </authorList>
    </citation>
    <scope>NUCLEOTIDE SEQUENCE [LARGE SCALE GENOMIC DNA]</scope>
    <source>
        <strain evidence="3">CG1_02_47_685</strain>
    </source>
</reference>